<dbReference type="OrthoDB" id="9811754at2"/>
<evidence type="ECO:0000259" key="4">
    <source>
        <dbReference type="Pfam" id="PF25963"/>
    </source>
</evidence>
<gene>
    <name evidence="5" type="ORF">C0Z18_09865</name>
</gene>
<dbReference type="Proteomes" id="UP000235616">
    <property type="component" value="Unassembled WGS sequence"/>
</dbReference>
<proteinExistence type="predicted"/>
<keyword evidence="2" id="KW-1133">Transmembrane helix</keyword>
<name>A0A2N7VUK5_9BURK</name>
<reference evidence="5 6" key="1">
    <citation type="submission" date="2018-01" db="EMBL/GenBank/DDBJ databases">
        <title>Whole genome analyses suggest that Burkholderia sensu lato contains two further novel genera in the rhizoxinica-symbiotica group Mycetohabitans gen. nov., and Trinickia gen. nov.: implications for the evolution of diazotrophy and nodulation in the Burkholderiaceae.</title>
        <authorList>
            <person name="Estrada-de los Santos P."/>
            <person name="Palmer M."/>
            <person name="Chavez-Ramirez B."/>
            <person name="Beukes C."/>
            <person name="Steenkamp E.T."/>
            <person name="Hirsch A.M."/>
            <person name="Manyaka P."/>
            <person name="Maluk M."/>
            <person name="Lafos M."/>
            <person name="Crook M."/>
            <person name="Gross E."/>
            <person name="Simon M.F."/>
            <person name="Bueno dos Reis Junior F."/>
            <person name="Poole P.S."/>
            <person name="Venter S.N."/>
            <person name="James E.K."/>
        </authorList>
    </citation>
    <scope>NUCLEOTIDE SEQUENCE [LARGE SCALE GENOMIC DNA]</scope>
    <source>
        <strain evidence="5 6">GIMN1.004</strain>
    </source>
</reference>
<dbReference type="SUPFAM" id="SSF111369">
    <property type="entry name" value="HlyD-like secretion proteins"/>
    <property type="match status" value="2"/>
</dbReference>
<dbReference type="EMBL" id="PNYA01000007">
    <property type="protein sequence ID" value="PMS20831.1"/>
    <property type="molecule type" value="Genomic_DNA"/>
</dbReference>
<dbReference type="PANTHER" id="PTHR30386">
    <property type="entry name" value="MEMBRANE FUSION SUBUNIT OF EMRAB-TOLC MULTIDRUG EFFLUX PUMP"/>
    <property type="match status" value="1"/>
</dbReference>
<dbReference type="GO" id="GO:0030313">
    <property type="term" value="C:cell envelope"/>
    <property type="evidence" value="ECO:0007669"/>
    <property type="project" value="UniProtKB-SubCell"/>
</dbReference>
<dbReference type="PANTHER" id="PTHR30386:SF19">
    <property type="entry name" value="MULTIDRUG EXPORT PROTEIN EMRA-RELATED"/>
    <property type="match status" value="1"/>
</dbReference>
<dbReference type="Gene3D" id="1.10.287.470">
    <property type="entry name" value="Helix hairpin bin"/>
    <property type="match status" value="1"/>
</dbReference>
<dbReference type="InterPro" id="IPR058634">
    <property type="entry name" value="AaeA-lik-b-barrel"/>
</dbReference>
<dbReference type="AlphaFoldDB" id="A0A2N7VUK5"/>
<dbReference type="RefSeq" id="WP_102645212.1">
    <property type="nucleotide sequence ID" value="NZ_PNYA01000007.1"/>
</dbReference>
<dbReference type="GO" id="GO:0055085">
    <property type="term" value="P:transmembrane transport"/>
    <property type="evidence" value="ECO:0007669"/>
    <property type="project" value="InterPro"/>
</dbReference>
<feature type="domain" description="p-hydroxybenzoic acid efflux pump subunit AaeA-like beta-barrel" evidence="4">
    <location>
        <begin position="254"/>
        <end position="342"/>
    </location>
</feature>
<evidence type="ECO:0000313" key="5">
    <source>
        <dbReference type="EMBL" id="PMS20831.1"/>
    </source>
</evidence>
<dbReference type="Pfam" id="PF25963">
    <property type="entry name" value="Beta-barrel_AAEA"/>
    <property type="match status" value="1"/>
</dbReference>
<evidence type="ECO:0000313" key="6">
    <source>
        <dbReference type="Proteomes" id="UP000235616"/>
    </source>
</evidence>
<feature type="transmembrane region" description="Helical" evidence="2">
    <location>
        <begin position="28"/>
        <end position="46"/>
    </location>
</feature>
<keyword evidence="2" id="KW-0472">Membrane</keyword>
<comment type="subcellular location">
    <subcellularLocation>
        <location evidence="1">Cell envelope</location>
    </subcellularLocation>
</comment>
<keyword evidence="2" id="KW-0812">Transmembrane</keyword>
<organism evidence="5 6">
    <name type="scientific">Trinickia dabaoshanensis</name>
    <dbReference type="NCBI Taxonomy" id="564714"/>
    <lineage>
        <taxon>Bacteria</taxon>
        <taxon>Pseudomonadati</taxon>
        <taxon>Pseudomonadota</taxon>
        <taxon>Betaproteobacteria</taxon>
        <taxon>Burkholderiales</taxon>
        <taxon>Burkholderiaceae</taxon>
        <taxon>Trinickia</taxon>
    </lineage>
</organism>
<evidence type="ECO:0000259" key="3">
    <source>
        <dbReference type="Pfam" id="PF25885"/>
    </source>
</evidence>
<feature type="domain" description="Multidrug export protein EmrA/FarA alpha-helical hairpin" evidence="3">
    <location>
        <begin position="96"/>
        <end position="216"/>
    </location>
</feature>
<dbReference type="InterPro" id="IPR050739">
    <property type="entry name" value="MFP"/>
</dbReference>
<comment type="caution">
    <text evidence="5">The sequence shown here is derived from an EMBL/GenBank/DDBJ whole genome shotgun (WGS) entry which is preliminary data.</text>
</comment>
<keyword evidence="6" id="KW-1185">Reference proteome</keyword>
<evidence type="ECO:0000256" key="1">
    <source>
        <dbReference type="ARBA" id="ARBA00004196"/>
    </source>
</evidence>
<dbReference type="Gene3D" id="2.40.50.100">
    <property type="match status" value="1"/>
</dbReference>
<protein>
    <submittedName>
        <fullName evidence="5">EmrA/EmrK family multidrug efflux transporter periplasmic adaptor subunit</fullName>
    </submittedName>
</protein>
<accession>A0A2N7VUK5</accession>
<dbReference type="Pfam" id="PF25885">
    <property type="entry name" value="HH_EMRA"/>
    <property type="match status" value="1"/>
</dbReference>
<evidence type="ECO:0000256" key="2">
    <source>
        <dbReference type="SAM" id="Phobius"/>
    </source>
</evidence>
<dbReference type="InterPro" id="IPR058633">
    <property type="entry name" value="EmrA/FarA_HH"/>
</dbReference>
<sequence length="404" mass="42618">MTVIETSAAEQEALAAGLRAARRRRFRLFFVALAVAAGAGVAYWSATRGVETTDDAYVAGDVVQVSSLVNGTVDAVMVENAQWVHPGDPLFRVDSTDARLALDAAVAELAHAVRAYRTARADVSRETAQILLQRSELAKASDDLRRRESLAQDGGVSREDIRHARDAMTSASASLSAQQASYEAALAKTDSTSIESNPLVREAAARVRSAALALRRVQTRAPVGGLITHRVVQVGQHVAPGTIAMALVPLDRVWVEANFKESQLREMQPAQAVELRSDLYGPDVVFHGRIDGIEAGTGAAFASVPAQNATGNWIKVVQRVPVRIALDPAELRAHPLRIGLSMTASVPLGHRAGTASASTPPALATAPAPIDQTTVYRGDDEAGDALVTETIRANSGAGAHEPGA</sequence>
<dbReference type="Gene3D" id="2.40.30.170">
    <property type="match status" value="1"/>
</dbReference>